<evidence type="ECO:0000313" key="11">
    <source>
        <dbReference type="EMBL" id="GAA4300438.1"/>
    </source>
</evidence>
<organism evidence="11 12">
    <name type="scientific">Compostibacter hankyongensis</name>
    <dbReference type="NCBI Taxonomy" id="1007089"/>
    <lineage>
        <taxon>Bacteria</taxon>
        <taxon>Pseudomonadati</taxon>
        <taxon>Bacteroidota</taxon>
        <taxon>Chitinophagia</taxon>
        <taxon>Chitinophagales</taxon>
        <taxon>Chitinophagaceae</taxon>
        <taxon>Compostibacter</taxon>
    </lineage>
</organism>
<dbReference type="RefSeq" id="WP_344973726.1">
    <property type="nucleotide sequence ID" value="NZ_BAABFN010000001.1"/>
</dbReference>
<feature type="transmembrane region" description="Helical" evidence="10">
    <location>
        <begin position="41"/>
        <end position="58"/>
    </location>
</feature>
<keyword evidence="9 10" id="KW-0472">Membrane</keyword>
<evidence type="ECO:0000256" key="5">
    <source>
        <dbReference type="ARBA" id="ARBA00022448"/>
    </source>
</evidence>
<evidence type="ECO:0000256" key="9">
    <source>
        <dbReference type="ARBA" id="ARBA00023136"/>
    </source>
</evidence>
<keyword evidence="5" id="KW-0813">Transport</keyword>
<keyword evidence="12" id="KW-1185">Reference proteome</keyword>
<comment type="similarity">
    <text evidence="3">Belongs to the nicotinamide ribonucleoside (NR) uptake permease (TC 4.B.1) family.</text>
</comment>
<feature type="transmembrane region" description="Helical" evidence="10">
    <location>
        <begin position="64"/>
        <end position="85"/>
    </location>
</feature>
<evidence type="ECO:0000256" key="4">
    <source>
        <dbReference type="ARBA" id="ARBA00017522"/>
    </source>
</evidence>
<comment type="caution">
    <text evidence="11">The sequence shown here is derived from an EMBL/GenBank/DDBJ whole genome shotgun (WGS) entry which is preliminary data.</text>
</comment>
<keyword evidence="7 10" id="KW-0812">Transmembrane</keyword>
<comment type="subcellular location">
    <subcellularLocation>
        <location evidence="2">Cell membrane</location>
        <topology evidence="2">Multi-pass membrane protein</topology>
    </subcellularLocation>
</comment>
<dbReference type="InterPro" id="IPR006419">
    <property type="entry name" value="NMN_transpt_PnuC"/>
</dbReference>
<evidence type="ECO:0000256" key="3">
    <source>
        <dbReference type="ARBA" id="ARBA00006669"/>
    </source>
</evidence>
<feature type="transmembrane region" description="Helical" evidence="10">
    <location>
        <begin position="157"/>
        <end position="173"/>
    </location>
</feature>
<evidence type="ECO:0000256" key="1">
    <source>
        <dbReference type="ARBA" id="ARBA00002672"/>
    </source>
</evidence>
<proteinExistence type="inferred from homology"/>
<feature type="transmembrane region" description="Helical" evidence="10">
    <location>
        <begin position="179"/>
        <end position="197"/>
    </location>
</feature>
<feature type="transmembrane region" description="Helical" evidence="10">
    <location>
        <begin position="105"/>
        <end position="123"/>
    </location>
</feature>
<evidence type="ECO:0000256" key="2">
    <source>
        <dbReference type="ARBA" id="ARBA00004651"/>
    </source>
</evidence>
<gene>
    <name evidence="11" type="primary">pnuC</name>
    <name evidence="11" type="ORF">GCM10023143_01410</name>
</gene>
<evidence type="ECO:0000313" key="12">
    <source>
        <dbReference type="Proteomes" id="UP001501207"/>
    </source>
</evidence>
<dbReference type="EMBL" id="BAABFN010000001">
    <property type="protein sequence ID" value="GAA4300438.1"/>
    <property type="molecule type" value="Genomic_DNA"/>
</dbReference>
<evidence type="ECO:0000256" key="7">
    <source>
        <dbReference type="ARBA" id="ARBA00022692"/>
    </source>
</evidence>
<feature type="transmembrane region" description="Helical" evidence="10">
    <location>
        <begin position="17"/>
        <end position="34"/>
    </location>
</feature>
<keyword evidence="6" id="KW-1003">Cell membrane</keyword>
<feature type="transmembrane region" description="Helical" evidence="10">
    <location>
        <begin position="129"/>
        <end position="150"/>
    </location>
</feature>
<evidence type="ECO:0000256" key="6">
    <source>
        <dbReference type="ARBA" id="ARBA00022475"/>
    </source>
</evidence>
<accession>A0ABP8FCH9</accession>
<dbReference type="PANTHER" id="PTHR36122">
    <property type="entry name" value="NICOTINAMIDE RIBOSIDE TRANSPORTER PNUC"/>
    <property type="match status" value="1"/>
</dbReference>
<evidence type="ECO:0000256" key="8">
    <source>
        <dbReference type="ARBA" id="ARBA00022989"/>
    </source>
</evidence>
<dbReference type="NCBIfam" id="TIGR01528">
    <property type="entry name" value="NMN_trans_PnuC"/>
    <property type="match status" value="1"/>
</dbReference>
<name>A0ABP8FCH9_9BACT</name>
<evidence type="ECO:0000256" key="10">
    <source>
        <dbReference type="SAM" id="Phobius"/>
    </source>
</evidence>
<dbReference type="Proteomes" id="UP001501207">
    <property type="component" value="Unassembled WGS sequence"/>
</dbReference>
<dbReference type="PANTHER" id="PTHR36122:SF2">
    <property type="entry name" value="NICOTINAMIDE RIBOSIDE TRANSPORTER PNUC"/>
    <property type="match status" value="1"/>
</dbReference>
<protein>
    <recommendedName>
        <fullName evidence="4">Nicotinamide riboside transporter PnuC</fullName>
    </recommendedName>
</protein>
<comment type="function">
    <text evidence="1">Required for nicotinamide riboside transport across the inner membrane.</text>
</comment>
<reference evidence="12" key="1">
    <citation type="journal article" date="2019" name="Int. J. Syst. Evol. Microbiol.">
        <title>The Global Catalogue of Microorganisms (GCM) 10K type strain sequencing project: providing services to taxonomists for standard genome sequencing and annotation.</title>
        <authorList>
            <consortium name="The Broad Institute Genomics Platform"/>
            <consortium name="The Broad Institute Genome Sequencing Center for Infectious Disease"/>
            <person name="Wu L."/>
            <person name="Ma J."/>
        </authorList>
    </citation>
    <scope>NUCLEOTIDE SEQUENCE [LARGE SCALE GENOMIC DNA]</scope>
    <source>
        <strain evidence="12">JCM 17664</strain>
    </source>
</reference>
<keyword evidence="8 10" id="KW-1133">Transmembrane helix</keyword>
<sequence length="209" mass="23991">MSIYDVYEGVLQGIENMSWAEGLAVFFAIVSVFASKANSVWVYPTGIAGILISISIFVQEEYRLYPDIGLSLYYLVMSVYGWYVWTRKDRQQHETPVSWCSRKELLTAGLIFAVLWAVLYWWLSTYKINNVPGLDSFCSAMGCSGMWLLARRKIENWLALLIADAVAIPLFFIKKLMLFCALNIFYVVIAWLGFLAWKKIREKQMAAVC</sequence>
<dbReference type="Pfam" id="PF04973">
    <property type="entry name" value="NMN_transporter"/>
    <property type="match status" value="1"/>
</dbReference>